<dbReference type="GO" id="GO:0045454">
    <property type="term" value="P:cell redox homeostasis"/>
    <property type="evidence" value="ECO:0007669"/>
    <property type="project" value="TreeGrafter"/>
</dbReference>
<evidence type="ECO:0000313" key="11">
    <source>
        <dbReference type="EMBL" id="KAG4425989.1"/>
    </source>
</evidence>
<gene>
    <name evidence="11" type="ORF">IFR04_000933</name>
</gene>
<keyword evidence="12" id="KW-1185">Reference proteome</keyword>
<dbReference type="InterPro" id="IPR036249">
    <property type="entry name" value="Thioredoxin-like_sf"/>
</dbReference>
<evidence type="ECO:0000256" key="3">
    <source>
        <dbReference type="ARBA" id="ARBA00022862"/>
    </source>
</evidence>
<dbReference type="InterPro" id="IPR013766">
    <property type="entry name" value="Thioredoxin_domain"/>
</dbReference>
<proteinExistence type="inferred from homology"/>
<evidence type="ECO:0000256" key="9">
    <source>
        <dbReference type="ARBA" id="ARBA00049091"/>
    </source>
</evidence>
<dbReference type="Pfam" id="PF00578">
    <property type="entry name" value="AhpC-TSA"/>
    <property type="match status" value="1"/>
</dbReference>
<keyword evidence="5" id="KW-1015">Disulfide bond</keyword>
<dbReference type="GO" id="GO:0005737">
    <property type="term" value="C:cytoplasm"/>
    <property type="evidence" value="ECO:0007669"/>
    <property type="project" value="TreeGrafter"/>
</dbReference>
<dbReference type="GO" id="GO:0034599">
    <property type="term" value="P:cellular response to oxidative stress"/>
    <property type="evidence" value="ECO:0007669"/>
    <property type="project" value="TreeGrafter"/>
</dbReference>
<dbReference type="InterPro" id="IPR050924">
    <property type="entry name" value="Peroxiredoxin_BCP/PrxQ"/>
</dbReference>
<dbReference type="PANTHER" id="PTHR42801">
    <property type="entry name" value="THIOREDOXIN-DEPENDENT PEROXIDE REDUCTASE"/>
    <property type="match status" value="1"/>
</dbReference>
<name>A0A8H7WJN6_9HELO</name>
<dbReference type="GO" id="GO:0008379">
    <property type="term" value="F:thioredoxin peroxidase activity"/>
    <property type="evidence" value="ECO:0007669"/>
    <property type="project" value="TreeGrafter"/>
</dbReference>
<reference evidence="11" key="1">
    <citation type="submission" date="2021-02" db="EMBL/GenBank/DDBJ databases">
        <title>Genome sequence Cadophora malorum strain M34.</title>
        <authorList>
            <person name="Stefanovic E."/>
            <person name="Vu D."/>
            <person name="Scully C."/>
            <person name="Dijksterhuis J."/>
            <person name="Roader J."/>
            <person name="Houbraken J."/>
        </authorList>
    </citation>
    <scope>NUCLEOTIDE SEQUENCE</scope>
    <source>
        <strain evidence="11">M34</strain>
    </source>
</reference>
<evidence type="ECO:0000256" key="8">
    <source>
        <dbReference type="ARBA" id="ARBA00038489"/>
    </source>
</evidence>
<accession>A0A8H7WJN6</accession>
<dbReference type="PANTHER" id="PTHR42801:SF7">
    <property type="entry name" value="SLL1159 PROTEIN"/>
    <property type="match status" value="1"/>
</dbReference>
<dbReference type="AlphaFoldDB" id="A0A8H7WJN6"/>
<keyword evidence="3" id="KW-0049">Antioxidant</keyword>
<evidence type="ECO:0000256" key="5">
    <source>
        <dbReference type="ARBA" id="ARBA00023157"/>
    </source>
</evidence>
<keyword evidence="2" id="KW-0575">Peroxidase</keyword>
<keyword evidence="4" id="KW-0560">Oxidoreductase</keyword>
<protein>
    <recommendedName>
        <fullName evidence="1">thioredoxin-dependent peroxiredoxin</fullName>
        <ecNumber evidence="1">1.11.1.24</ecNumber>
    </recommendedName>
    <alternativeName>
        <fullName evidence="7">Thioredoxin peroxidase</fullName>
    </alternativeName>
</protein>
<dbReference type="OrthoDB" id="338622at2759"/>
<dbReference type="InterPro" id="IPR000866">
    <property type="entry name" value="AhpC/TSA"/>
</dbReference>
<dbReference type="PROSITE" id="PS51352">
    <property type="entry name" value="THIOREDOXIN_2"/>
    <property type="match status" value="1"/>
</dbReference>
<keyword evidence="6" id="KW-0676">Redox-active center</keyword>
<evidence type="ECO:0000256" key="1">
    <source>
        <dbReference type="ARBA" id="ARBA00013017"/>
    </source>
</evidence>
<evidence type="ECO:0000256" key="7">
    <source>
        <dbReference type="ARBA" id="ARBA00032824"/>
    </source>
</evidence>
<evidence type="ECO:0000256" key="4">
    <source>
        <dbReference type="ARBA" id="ARBA00023002"/>
    </source>
</evidence>
<evidence type="ECO:0000256" key="2">
    <source>
        <dbReference type="ARBA" id="ARBA00022559"/>
    </source>
</evidence>
<dbReference type="EMBL" id="JAFJYH010000006">
    <property type="protein sequence ID" value="KAG4425989.1"/>
    <property type="molecule type" value="Genomic_DNA"/>
</dbReference>
<comment type="caution">
    <text evidence="11">The sequence shown here is derived from an EMBL/GenBank/DDBJ whole genome shotgun (WGS) entry which is preliminary data.</text>
</comment>
<evidence type="ECO:0000259" key="10">
    <source>
        <dbReference type="PROSITE" id="PS51352"/>
    </source>
</evidence>
<organism evidence="11 12">
    <name type="scientific">Cadophora malorum</name>
    <dbReference type="NCBI Taxonomy" id="108018"/>
    <lineage>
        <taxon>Eukaryota</taxon>
        <taxon>Fungi</taxon>
        <taxon>Dikarya</taxon>
        <taxon>Ascomycota</taxon>
        <taxon>Pezizomycotina</taxon>
        <taxon>Leotiomycetes</taxon>
        <taxon>Helotiales</taxon>
        <taxon>Ploettnerulaceae</taxon>
        <taxon>Cadophora</taxon>
    </lineage>
</organism>
<dbReference type="Gene3D" id="3.40.30.10">
    <property type="entry name" value="Glutaredoxin"/>
    <property type="match status" value="1"/>
</dbReference>
<evidence type="ECO:0000313" key="12">
    <source>
        <dbReference type="Proteomes" id="UP000664132"/>
    </source>
</evidence>
<evidence type="ECO:0000256" key="6">
    <source>
        <dbReference type="ARBA" id="ARBA00023284"/>
    </source>
</evidence>
<dbReference type="EC" id="1.11.1.24" evidence="1"/>
<comment type="similarity">
    <text evidence="8">Belongs to the peroxiredoxin family. BCP/PrxQ subfamily.</text>
</comment>
<dbReference type="Proteomes" id="UP000664132">
    <property type="component" value="Unassembled WGS sequence"/>
</dbReference>
<dbReference type="SUPFAM" id="SSF52833">
    <property type="entry name" value="Thioredoxin-like"/>
    <property type="match status" value="1"/>
</dbReference>
<feature type="domain" description="Thioredoxin" evidence="10">
    <location>
        <begin position="43"/>
        <end position="214"/>
    </location>
</feature>
<dbReference type="CDD" id="cd02970">
    <property type="entry name" value="PRX_like2"/>
    <property type="match status" value="1"/>
</dbReference>
<sequence>MSLAADLSEVYTEFHTNGPAQITKPIKESTADHAASFDFQKAIKAGDTLPPFKLSDAFGNDVAISTLLEKGPLLITFYRGEWCPFCNLALRALQNHLPQFEAKGVTLVAITCEVPKQALSTSEKNELKFPVLSDLGNKYAMELGLVFPMPEYMRPVFDGFGVDFKERNGDDSFVLPVPATLLVDQKGVVRNSFVEPEYHKRAEPETVLEWIDQL</sequence>
<comment type="catalytic activity">
    <reaction evidence="9">
        <text>a hydroperoxide + [thioredoxin]-dithiol = an alcohol + [thioredoxin]-disulfide + H2O</text>
        <dbReference type="Rhea" id="RHEA:62620"/>
        <dbReference type="Rhea" id="RHEA-COMP:10698"/>
        <dbReference type="Rhea" id="RHEA-COMP:10700"/>
        <dbReference type="ChEBI" id="CHEBI:15377"/>
        <dbReference type="ChEBI" id="CHEBI:29950"/>
        <dbReference type="ChEBI" id="CHEBI:30879"/>
        <dbReference type="ChEBI" id="CHEBI:35924"/>
        <dbReference type="ChEBI" id="CHEBI:50058"/>
        <dbReference type="EC" id="1.11.1.24"/>
    </reaction>
</comment>